<sequence length="24" mass="2771">MQLQAHGSIPFSMIDLTFDTHFSF</sequence>
<accession>A0A0A8XXR7</accession>
<proteinExistence type="predicted"/>
<reference evidence="1" key="2">
    <citation type="journal article" date="2015" name="Data Brief">
        <title>Shoot transcriptome of the giant reed, Arundo donax.</title>
        <authorList>
            <person name="Barrero R.A."/>
            <person name="Guerrero F.D."/>
            <person name="Moolhuijzen P."/>
            <person name="Goolsby J.A."/>
            <person name="Tidwell J."/>
            <person name="Bellgard S.E."/>
            <person name="Bellgard M.I."/>
        </authorList>
    </citation>
    <scope>NUCLEOTIDE SEQUENCE</scope>
    <source>
        <tissue evidence="1">Shoot tissue taken approximately 20 cm above the soil surface</tissue>
    </source>
</reference>
<dbReference type="AlphaFoldDB" id="A0A0A8XXR7"/>
<dbReference type="EMBL" id="GBRH01280430">
    <property type="protein sequence ID" value="JAD17465.1"/>
    <property type="molecule type" value="Transcribed_RNA"/>
</dbReference>
<protein>
    <submittedName>
        <fullName evidence="1">Uncharacterized protein</fullName>
    </submittedName>
</protein>
<reference evidence="1" key="1">
    <citation type="submission" date="2014-09" db="EMBL/GenBank/DDBJ databases">
        <authorList>
            <person name="Magalhaes I.L.F."/>
            <person name="Oliveira U."/>
            <person name="Santos F.R."/>
            <person name="Vidigal T.H.D.A."/>
            <person name="Brescovit A.D."/>
            <person name="Santos A.J."/>
        </authorList>
    </citation>
    <scope>NUCLEOTIDE SEQUENCE</scope>
    <source>
        <tissue evidence="1">Shoot tissue taken approximately 20 cm above the soil surface</tissue>
    </source>
</reference>
<organism evidence="1">
    <name type="scientific">Arundo donax</name>
    <name type="common">Giant reed</name>
    <name type="synonym">Donax arundinaceus</name>
    <dbReference type="NCBI Taxonomy" id="35708"/>
    <lineage>
        <taxon>Eukaryota</taxon>
        <taxon>Viridiplantae</taxon>
        <taxon>Streptophyta</taxon>
        <taxon>Embryophyta</taxon>
        <taxon>Tracheophyta</taxon>
        <taxon>Spermatophyta</taxon>
        <taxon>Magnoliopsida</taxon>
        <taxon>Liliopsida</taxon>
        <taxon>Poales</taxon>
        <taxon>Poaceae</taxon>
        <taxon>PACMAD clade</taxon>
        <taxon>Arundinoideae</taxon>
        <taxon>Arundineae</taxon>
        <taxon>Arundo</taxon>
    </lineage>
</organism>
<name>A0A0A8XXR7_ARUDO</name>
<evidence type="ECO:0000313" key="1">
    <source>
        <dbReference type="EMBL" id="JAD17465.1"/>
    </source>
</evidence>